<evidence type="ECO:0000313" key="2">
    <source>
        <dbReference type="Proteomes" id="UP000294239"/>
    </source>
</evidence>
<evidence type="ECO:0000313" key="1">
    <source>
        <dbReference type="EMBL" id="TBN14860.1"/>
    </source>
</evidence>
<name>A0ABY1YD48_9HYPH</name>
<comment type="caution">
    <text evidence="1">The sequence shown here is derived from an EMBL/GenBank/DDBJ whole genome shotgun (WGS) entry which is preliminary data.</text>
</comment>
<accession>A0ABY1YD48</accession>
<dbReference type="RefSeq" id="WP_113175498.1">
    <property type="nucleotide sequence ID" value="NZ_SISF01000026.1"/>
</dbReference>
<keyword evidence="2" id="KW-1185">Reference proteome</keyword>
<dbReference type="Proteomes" id="UP000294239">
    <property type="component" value="Unassembled WGS sequence"/>
</dbReference>
<reference evidence="1 2" key="1">
    <citation type="submission" date="2019-02" db="EMBL/GenBank/DDBJ databases">
        <title>Current taxonomic status of genus Agrobacterium and description of Agrobacterium cavarae sp. nov. isolated from maize roots.</title>
        <authorList>
            <person name="Flores-Felix J.D."/>
            <person name="Menendez E."/>
            <person name="Ramirez-Bahena M.H."/>
            <person name="Garcia-Fraile P."/>
            <person name="Velazquez E."/>
        </authorList>
    </citation>
    <scope>NUCLEOTIDE SEQUENCE [LARGE SCALE GENOMIC DNA]</scope>
    <source>
        <strain evidence="1 2">RZME10</strain>
    </source>
</reference>
<protein>
    <submittedName>
        <fullName evidence="1">Uncharacterized protein</fullName>
    </submittedName>
</protein>
<dbReference type="GeneID" id="301041026"/>
<gene>
    <name evidence="1" type="ORF">EYC79_07500</name>
</gene>
<dbReference type="EMBL" id="SISF01000026">
    <property type="protein sequence ID" value="TBN14860.1"/>
    <property type="molecule type" value="Genomic_DNA"/>
</dbReference>
<sequence>MWTLVKRGLGIVVLGYLGYAAWDYHRAGYFTRPDMPEGAFSISYKSGLRAILIGIKNEQESRRYLGYPMDVPFYLKETWAKCSPPTEQEKPNVEGFMAEHNMPGQRFEAVCRIQADSDVVVRGLITSVPRL</sequence>
<proteinExistence type="predicted"/>
<organism evidence="1 2">
    <name type="scientific">Agrobacterium cavarae</name>
    <dbReference type="NCBI Taxonomy" id="2528239"/>
    <lineage>
        <taxon>Bacteria</taxon>
        <taxon>Pseudomonadati</taxon>
        <taxon>Pseudomonadota</taxon>
        <taxon>Alphaproteobacteria</taxon>
        <taxon>Hyphomicrobiales</taxon>
        <taxon>Rhizobiaceae</taxon>
        <taxon>Rhizobium/Agrobacterium group</taxon>
        <taxon>Agrobacterium</taxon>
    </lineage>
</organism>